<evidence type="ECO:0000259" key="1">
    <source>
        <dbReference type="Pfam" id="PF00089"/>
    </source>
</evidence>
<gene>
    <name evidence="3" type="primary">LOC105364429</name>
</gene>
<keyword evidence="2" id="KW-1185">Reference proteome</keyword>
<dbReference type="InterPro" id="IPR043504">
    <property type="entry name" value="Peptidase_S1_PA_chymotrypsin"/>
</dbReference>
<protein>
    <submittedName>
        <fullName evidence="3">Uncharacterized protein LOC105364429</fullName>
    </submittedName>
</protein>
<dbReference type="SUPFAM" id="SSF50494">
    <property type="entry name" value="Trypsin-like serine proteases"/>
    <property type="match status" value="1"/>
</dbReference>
<dbReference type="KEGG" id="csol:105364429"/>
<evidence type="ECO:0000313" key="3">
    <source>
        <dbReference type="RefSeq" id="XP_011500643.1"/>
    </source>
</evidence>
<proteinExistence type="predicted"/>
<dbReference type="GO" id="GO:0004252">
    <property type="term" value="F:serine-type endopeptidase activity"/>
    <property type="evidence" value="ECO:0007669"/>
    <property type="project" value="InterPro"/>
</dbReference>
<feature type="domain" description="Peptidase S1" evidence="1">
    <location>
        <begin position="35"/>
        <end position="136"/>
    </location>
</feature>
<reference evidence="3" key="1">
    <citation type="submission" date="2025-08" db="UniProtKB">
        <authorList>
            <consortium name="RefSeq"/>
        </authorList>
    </citation>
    <scope>IDENTIFICATION</scope>
</reference>
<dbReference type="GO" id="GO:0006508">
    <property type="term" value="P:proteolysis"/>
    <property type="evidence" value="ECO:0007669"/>
    <property type="project" value="InterPro"/>
</dbReference>
<name>A0AAJ6YM80_9HYME</name>
<dbReference type="AlphaFoldDB" id="A0AAJ6YM80"/>
<accession>A0AAJ6YM80</accession>
<dbReference type="Proteomes" id="UP000695007">
    <property type="component" value="Unplaced"/>
</dbReference>
<dbReference type="InterPro" id="IPR009003">
    <property type="entry name" value="Peptidase_S1_PA"/>
</dbReference>
<dbReference type="Pfam" id="PF00089">
    <property type="entry name" value="Trypsin"/>
    <property type="match status" value="1"/>
</dbReference>
<sequence>MRFRNSIHSIQYAMFCYIVYNNIANVQALMGHKIREAKENEFPFIVAIIRRNRDVMPCRDIICTASLISNKDILTAEHCMHDEVANGVGLIIGSIDLNSVKKYYAAWWISYDQWEEVNLASKLIFAENDILLLRVNYHQ</sequence>
<dbReference type="InterPro" id="IPR001254">
    <property type="entry name" value="Trypsin_dom"/>
</dbReference>
<dbReference type="RefSeq" id="XP_011500643.1">
    <property type="nucleotide sequence ID" value="XM_011502341.1"/>
</dbReference>
<dbReference type="Gene3D" id="2.40.10.10">
    <property type="entry name" value="Trypsin-like serine proteases"/>
    <property type="match status" value="1"/>
</dbReference>
<evidence type="ECO:0000313" key="2">
    <source>
        <dbReference type="Proteomes" id="UP000695007"/>
    </source>
</evidence>
<dbReference type="GeneID" id="105364429"/>
<organism evidence="2 3">
    <name type="scientific">Ceratosolen solmsi marchali</name>
    <dbReference type="NCBI Taxonomy" id="326594"/>
    <lineage>
        <taxon>Eukaryota</taxon>
        <taxon>Metazoa</taxon>
        <taxon>Ecdysozoa</taxon>
        <taxon>Arthropoda</taxon>
        <taxon>Hexapoda</taxon>
        <taxon>Insecta</taxon>
        <taxon>Pterygota</taxon>
        <taxon>Neoptera</taxon>
        <taxon>Endopterygota</taxon>
        <taxon>Hymenoptera</taxon>
        <taxon>Apocrita</taxon>
        <taxon>Proctotrupomorpha</taxon>
        <taxon>Chalcidoidea</taxon>
        <taxon>Agaonidae</taxon>
        <taxon>Agaoninae</taxon>
        <taxon>Ceratosolen</taxon>
    </lineage>
</organism>